<dbReference type="Pfam" id="PF14107">
    <property type="entry name" value="DUF4280"/>
    <property type="match status" value="1"/>
</dbReference>
<gene>
    <name evidence="3" type="ORF">ED312_15435</name>
</gene>
<evidence type="ECO:0000313" key="4">
    <source>
        <dbReference type="Proteomes" id="UP000267469"/>
    </source>
</evidence>
<evidence type="ECO:0000259" key="2">
    <source>
        <dbReference type="Pfam" id="PF14410"/>
    </source>
</evidence>
<dbReference type="Pfam" id="PF14410">
    <property type="entry name" value="GH-E"/>
    <property type="match status" value="1"/>
</dbReference>
<dbReference type="RefSeq" id="WP_123216920.1">
    <property type="nucleotide sequence ID" value="NZ_RJTM01000106.1"/>
</dbReference>
<dbReference type="OrthoDB" id="603864at2"/>
<sequence length="457" mass="50023">MSGKKYVPEGVYLVCDKGSKPSEFKIIYYAETTVYGEHMATEADKIFVANFEPFGACACNQGKPCAAQVTSWENVTDGITLNGNSLLLEDSELPCALGGTIKIYFSLQAAMAAVPEPEEEEKSFWDKTLDFGAGLGEGLWKGAKGTVTGIYDLGVWAGKHSTPYMLLNPEGYAEQLQKDKETLQTLGGAAKSAGTWVYRNSTVNYILDRDDFMAAQVENAAAFDALQEKMASMDAREWGDLTGQVLFEVGTTVATAGTGTAVTAVKAADKGVDVARAVNAMDNLADGARALENADDVVDGARALENSLPPVPEELGSVVNKTDDIPAHKMKGRRPAKPEYPVKNSDGTLTEYGEWYYDRPSGYRSGVRDDTWKAAQDTNGDVFDPLTDQKMNPDEAWDMGHKPGYEFRKHQQSAADRGISREQFLDEHNNYKHYRPELPSSNRSHADEIMDDTYFGN</sequence>
<dbReference type="Proteomes" id="UP000267469">
    <property type="component" value="Unassembled WGS sequence"/>
</dbReference>
<evidence type="ECO:0000313" key="3">
    <source>
        <dbReference type="EMBL" id="RNL83274.1"/>
    </source>
</evidence>
<accession>A0A3N0E612</accession>
<feature type="region of interest" description="Disordered" evidence="1">
    <location>
        <begin position="428"/>
        <end position="457"/>
    </location>
</feature>
<dbReference type="AlphaFoldDB" id="A0A3N0E612"/>
<organism evidence="3 4">
    <name type="scientific">Sinomicrobium pectinilyticum</name>
    <dbReference type="NCBI Taxonomy" id="1084421"/>
    <lineage>
        <taxon>Bacteria</taxon>
        <taxon>Pseudomonadati</taxon>
        <taxon>Bacteroidota</taxon>
        <taxon>Flavobacteriia</taxon>
        <taxon>Flavobacteriales</taxon>
        <taxon>Flavobacteriaceae</taxon>
        <taxon>Sinomicrobium</taxon>
    </lineage>
</organism>
<dbReference type="EMBL" id="RJTM01000106">
    <property type="protein sequence ID" value="RNL83274.1"/>
    <property type="molecule type" value="Genomic_DNA"/>
</dbReference>
<feature type="domain" description="Toxin YqcG C-terminal" evidence="2">
    <location>
        <begin position="379"/>
        <end position="447"/>
    </location>
</feature>
<name>A0A3N0E612_SINP1</name>
<dbReference type="InterPro" id="IPR025460">
    <property type="entry name" value="DUF4280"/>
</dbReference>
<evidence type="ECO:0000256" key="1">
    <source>
        <dbReference type="SAM" id="MobiDB-lite"/>
    </source>
</evidence>
<reference evidence="3 4" key="1">
    <citation type="submission" date="2018-10" db="EMBL/GenBank/DDBJ databases">
        <title>Sinomicrobium pectinilyticum sp. nov., a pectinase-producing bacterium isolated from alkaline and saline soil, and emended description of the genus Sinomicrobium.</title>
        <authorList>
            <person name="Cheng B."/>
            <person name="Li C."/>
            <person name="Lai Q."/>
            <person name="Du M."/>
            <person name="Shao Z."/>
            <person name="Xu P."/>
            <person name="Yang C."/>
        </authorList>
    </citation>
    <scope>NUCLEOTIDE SEQUENCE [LARGE SCALE GENOMIC DNA]</scope>
    <source>
        <strain evidence="3 4">5DNS001</strain>
    </source>
</reference>
<protein>
    <submittedName>
        <fullName evidence="3">DUF4280 domain-containing protein</fullName>
    </submittedName>
</protein>
<proteinExistence type="predicted"/>
<dbReference type="InterPro" id="IPR026835">
    <property type="entry name" value="YqcG_C"/>
</dbReference>
<comment type="caution">
    <text evidence="3">The sequence shown here is derived from an EMBL/GenBank/DDBJ whole genome shotgun (WGS) entry which is preliminary data.</text>
</comment>
<keyword evidence="4" id="KW-1185">Reference proteome</keyword>